<evidence type="ECO:0008006" key="2">
    <source>
        <dbReference type="Google" id="ProtNLM"/>
    </source>
</evidence>
<organism evidence="1">
    <name type="scientific">Aphanomyces stellatus</name>
    <dbReference type="NCBI Taxonomy" id="120398"/>
    <lineage>
        <taxon>Eukaryota</taxon>
        <taxon>Sar</taxon>
        <taxon>Stramenopiles</taxon>
        <taxon>Oomycota</taxon>
        <taxon>Saprolegniomycetes</taxon>
        <taxon>Saprolegniales</taxon>
        <taxon>Verrucalvaceae</taxon>
        <taxon>Aphanomyces</taxon>
    </lineage>
</organism>
<evidence type="ECO:0000313" key="1">
    <source>
        <dbReference type="EMBL" id="KAF0716516.1"/>
    </source>
</evidence>
<dbReference type="AlphaFoldDB" id="A0A6A5A066"/>
<dbReference type="PANTHER" id="PTHR16306:SF1">
    <property type="entry name" value="CHROMOSOME UNDETERMINED SCAFFOLD_7, WHOLE GENOME SHOTGUN SEQUENCE"/>
    <property type="match status" value="1"/>
</dbReference>
<comment type="caution">
    <text evidence="1">The sequence shown here is derived from an EMBL/GenBank/DDBJ whole genome shotgun (WGS) entry which is preliminary data.</text>
</comment>
<dbReference type="OrthoDB" id="2021138at2759"/>
<proteinExistence type="predicted"/>
<dbReference type="EMBL" id="VJMH01000394">
    <property type="protein sequence ID" value="KAF0716516.1"/>
    <property type="molecule type" value="Genomic_DNA"/>
</dbReference>
<sequence>KNLTLKQLKDLVEAIYASKRKHDQLNVDAKAPKETMEQHMYTYLNQRFGLHALIVEYASAIMKGCARYGSVDCDVATFLHIVRNELDEGYLKLKQKLEDTVVALLRAFLRGLHPRKSEGTITQLVQAKLTSAALLTRDEWQSIVTYMYDTHDSTSILHLIETRIKQTHETGLDFQVFRKILLNYQMHGRLKLLTEFCRQFGGVDQDKVGILKRREFVELMLNLTPYKTQDEIAQVIQQVDPFDHDCITFSDAVDTLFKDIRTLRLKALGSMTPASSSSVHPIDVGSKVAAT</sequence>
<protein>
    <recommendedName>
        <fullName evidence="2">Calmodulin</fullName>
    </recommendedName>
</protein>
<dbReference type="Gene3D" id="1.10.238.10">
    <property type="entry name" value="EF-hand"/>
    <property type="match status" value="1"/>
</dbReference>
<reference evidence="1" key="1">
    <citation type="submission" date="2019-06" db="EMBL/GenBank/DDBJ databases">
        <title>Genomics analysis of Aphanomyces spp. identifies a new class of oomycete effector associated with host adaptation.</title>
        <authorList>
            <person name="Gaulin E."/>
        </authorList>
    </citation>
    <scope>NUCLEOTIDE SEQUENCE</scope>
    <source>
        <strain evidence="1">CBS 578.67</strain>
    </source>
</reference>
<dbReference type="PANTHER" id="PTHR16306">
    <property type="entry name" value="TRANSLIN-ASSOCIATED FACTOR X-INTERACTING PROTEIN 1"/>
    <property type="match status" value="1"/>
</dbReference>
<dbReference type="GO" id="GO:0005737">
    <property type="term" value="C:cytoplasm"/>
    <property type="evidence" value="ECO:0007669"/>
    <property type="project" value="TreeGrafter"/>
</dbReference>
<accession>A0A6A5A066</accession>
<dbReference type="InterPro" id="IPR011992">
    <property type="entry name" value="EF-hand-dom_pair"/>
</dbReference>
<feature type="non-terminal residue" evidence="1">
    <location>
        <position position="1"/>
    </location>
</feature>
<name>A0A6A5A066_9STRA</name>
<dbReference type="SUPFAM" id="SSF47473">
    <property type="entry name" value="EF-hand"/>
    <property type="match status" value="1"/>
</dbReference>
<gene>
    <name evidence="1" type="ORF">As57867_002803</name>
</gene>